<organism evidence="2">
    <name type="scientific">Rhizophora mucronata</name>
    <name type="common">Asiatic mangrove</name>
    <dbReference type="NCBI Taxonomy" id="61149"/>
    <lineage>
        <taxon>Eukaryota</taxon>
        <taxon>Viridiplantae</taxon>
        <taxon>Streptophyta</taxon>
        <taxon>Embryophyta</taxon>
        <taxon>Tracheophyta</taxon>
        <taxon>Spermatophyta</taxon>
        <taxon>Magnoliopsida</taxon>
        <taxon>eudicotyledons</taxon>
        <taxon>Gunneridae</taxon>
        <taxon>Pentapetalae</taxon>
        <taxon>rosids</taxon>
        <taxon>fabids</taxon>
        <taxon>Malpighiales</taxon>
        <taxon>Rhizophoraceae</taxon>
        <taxon>Rhizophora</taxon>
    </lineage>
</organism>
<dbReference type="AlphaFoldDB" id="A0A2P2IVG3"/>
<dbReference type="InterPro" id="IPR029044">
    <property type="entry name" value="Nucleotide-diphossugar_trans"/>
</dbReference>
<dbReference type="Pfam" id="PF04572">
    <property type="entry name" value="Gb3_synth"/>
    <property type="match status" value="1"/>
</dbReference>
<sequence length="427" mass="48355">MGAKKMSKKIFDYRVLSRTAKSPVFSTISFAAIFFIIYADSLMSSISIGPADLGSKAIFGAPEAPTEAKAETRSTLPTITPVAKQEKVAEVESESVDPLIPPSNITRKERIAWFRRKLPELEILNSNDISKKFHGRILEFYNNECTVQFFMTWLSPAKTFGPREFLAMDTLFKANPRACLTIVSHTMDSVHGYTILKPLLDLGYKVLAITPDLPFLVKNTPAEPWLDEMKSGRRDPGYIPLSINLSNLVRVAMLYKYGGTYLDSDFIILKDFEGLRNAVGAQSVDEATNQWTRINGAVMIFDMNHPILLDFLREFATTFNGNKWGHNGPYLVSRVMERVGNTPGYNITILPPRAFYPVDWIKIRRLFRKPANEAESRWVEETLAGLTESYALHLWNKRSRNLIVEDGSVMDRLISEQCVVCQRINHS</sequence>
<dbReference type="PANTHER" id="PTHR46781">
    <property type="entry name" value="ALPHA 1,4-GLYCOSYLTRANSFERASE FAMILY PROTEIN"/>
    <property type="match status" value="1"/>
</dbReference>
<proteinExistence type="predicted"/>
<dbReference type="InterPro" id="IPR044789">
    <property type="entry name" value="Put_A1-4-GlycosylTfrase_plant"/>
</dbReference>
<dbReference type="InterPro" id="IPR007652">
    <property type="entry name" value="A1-4-GlycosylTfrase_dom"/>
</dbReference>
<accession>A0A2P2IVG3</accession>
<dbReference type="Gene3D" id="3.90.550.20">
    <property type="match status" value="1"/>
</dbReference>
<name>A0A2P2IVG3_RHIMU</name>
<dbReference type="EMBL" id="GGEC01004694">
    <property type="protein sequence ID" value="MBW85177.1"/>
    <property type="molecule type" value="Transcribed_RNA"/>
</dbReference>
<evidence type="ECO:0000313" key="2">
    <source>
        <dbReference type="EMBL" id="MBW85177.1"/>
    </source>
</evidence>
<reference evidence="2" key="1">
    <citation type="submission" date="2018-02" db="EMBL/GenBank/DDBJ databases">
        <title>Rhizophora mucronata_Transcriptome.</title>
        <authorList>
            <person name="Meera S.P."/>
            <person name="Sreeshan A."/>
            <person name="Augustine A."/>
        </authorList>
    </citation>
    <scope>NUCLEOTIDE SEQUENCE</scope>
    <source>
        <tissue evidence="2">Leaf</tissue>
    </source>
</reference>
<feature type="domain" description="Alpha 1,4-glycosyltransferase" evidence="1">
    <location>
        <begin position="301"/>
        <end position="422"/>
    </location>
</feature>
<dbReference type="PANTHER" id="PTHR46781:SF7">
    <property type="entry name" value="ALPHA 1,4-GLYCOSYLTRANSFERASE FAMILY PROTEIN"/>
    <property type="match status" value="1"/>
</dbReference>
<protein>
    <recommendedName>
        <fullName evidence="1">Alpha 1,4-glycosyltransferase domain-containing protein</fullName>
    </recommendedName>
</protein>
<dbReference type="InterPro" id="IPR007577">
    <property type="entry name" value="GlycoTrfase_DXD_sugar-bd_CS"/>
</dbReference>
<evidence type="ECO:0000259" key="1">
    <source>
        <dbReference type="Pfam" id="PF04572"/>
    </source>
</evidence>
<dbReference type="Pfam" id="PF04488">
    <property type="entry name" value="Gly_transf_sug"/>
    <property type="match status" value="1"/>
</dbReference>
<dbReference type="SUPFAM" id="SSF53448">
    <property type="entry name" value="Nucleotide-diphospho-sugar transferases"/>
    <property type="match status" value="1"/>
</dbReference>